<dbReference type="AlphaFoldDB" id="A0A8J2JQW5"/>
<reference evidence="1" key="1">
    <citation type="submission" date="2021-06" db="EMBL/GenBank/DDBJ databases">
        <authorList>
            <person name="Hodson N. C."/>
            <person name="Mongue J. A."/>
            <person name="Jaron S. K."/>
        </authorList>
    </citation>
    <scope>NUCLEOTIDE SEQUENCE</scope>
</reference>
<gene>
    <name evidence="1" type="ORF">AFUS01_LOCUS2863</name>
</gene>
<accession>A0A8J2JQW5</accession>
<proteinExistence type="predicted"/>
<feature type="non-terminal residue" evidence="1">
    <location>
        <position position="1"/>
    </location>
</feature>
<comment type="caution">
    <text evidence="1">The sequence shown here is derived from an EMBL/GenBank/DDBJ whole genome shotgun (WGS) entry which is preliminary data.</text>
</comment>
<dbReference type="EMBL" id="CAJVCH010016781">
    <property type="protein sequence ID" value="CAG7681823.1"/>
    <property type="molecule type" value="Genomic_DNA"/>
</dbReference>
<sequence>AILEFSENNQFNDDYQAKPAVSCDIDSALLIQGMNMDANVHEANFVGKISCKAGEE</sequence>
<name>A0A8J2JQW5_9HEXA</name>
<organism evidence="1 2">
    <name type="scientific">Allacma fusca</name>
    <dbReference type="NCBI Taxonomy" id="39272"/>
    <lineage>
        <taxon>Eukaryota</taxon>
        <taxon>Metazoa</taxon>
        <taxon>Ecdysozoa</taxon>
        <taxon>Arthropoda</taxon>
        <taxon>Hexapoda</taxon>
        <taxon>Collembola</taxon>
        <taxon>Symphypleona</taxon>
        <taxon>Sminthuridae</taxon>
        <taxon>Allacma</taxon>
    </lineage>
</organism>
<evidence type="ECO:0000313" key="2">
    <source>
        <dbReference type="Proteomes" id="UP000708208"/>
    </source>
</evidence>
<protein>
    <submittedName>
        <fullName evidence="1">Uncharacterized protein</fullName>
    </submittedName>
</protein>
<evidence type="ECO:0000313" key="1">
    <source>
        <dbReference type="EMBL" id="CAG7681823.1"/>
    </source>
</evidence>
<keyword evidence="2" id="KW-1185">Reference proteome</keyword>
<dbReference type="Proteomes" id="UP000708208">
    <property type="component" value="Unassembled WGS sequence"/>
</dbReference>